<dbReference type="AlphaFoldDB" id="A0A6L2QCJ5"/>
<dbReference type="EMBL" id="BLKM01002804">
    <property type="protein sequence ID" value="GFG40928.1"/>
    <property type="molecule type" value="Genomic_DNA"/>
</dbReference>
<organism evidence="2 3">
    <name type="scientific">Coptotermes formosanus</name>
    <name type="common">Formosan subterranean termite</name>
    <dbReference type="NCBI Taxonomy" id="36987"/>
    <lineage>
        <taxon>Eukaryota</taxon>
        <taxon>Metazoa</taxon>
        <taxon>Ecdysozoa</taxon>
        <taxon>Arthropoda</taxon>
        <taxon>Hexapoda</taxon>
        <taxon>Insecta</taxon>
        <taxon>Pterygota</taxon>
        <taxon>Neoptera</taxon>
        <taxon>Polyneoptera</taxon>
        <taxon>Dictyoptera</taxon>
        <taxon>Blattodea</taxon>
        <taxon>Blattoidea</taxon>
        <taxon>Termitoidae</taxon>
        <taxon>Rhinotermitidae</taxon>
        <taxon>Coptotermes</taxon>
    </lineage>
</organism>
<keyword evidence="3" id="KW-1185">Reference proteome</keyword>
<proteinExistence type="predicted"/>
<feature type="region of interest" description="Disordered" evidence="1">
    <location>
        <begin position="1"/>
        <end position="23"/>
    </location>
</feature>
<sequence>PDSAPSGFHPFGPVKDGPRGHHFAKNDELKLSVREELRGLSKQFHATGTQHLTKGWKKRIYNKEDVVEK</sequence>
<comment type="caution">
    <text evidence="2">The sequence shown here is derived from an EMBL/GenBank/DDBJ whole genome shotgun (WGS) entry which is preliminary data.</text>
</comment>
<feature type="non-terminal residue" evidence="2">
    <location>
        <position position="1"/>
    </location>
</feature>
<accession>A0A6L2QCJ5</accession>
<dbReference type="Proteomes" id="UP000502823">
    <property type="component" value="Unassembled WGS sequence"/>
</dbReference>
<protein>
    <submittedName>
        <fullName evidence="2">Uncharacterized protein</fullName>
    </submittedName>
</protein>
<reference evidence="3" key="1">
    <citation type="submission" date="2020-01" db="EMBL/GenBank/DDBJ databases">
        <title>Draft genome sequence of the Termite Coptotermes fromosanus.</title>
        <authorList>
            <person name="Itakura S."/>
            <person name="Yosikawa Y."/>
            <person name="Umezawa K."/>
        </authorList>
    </citation>
    <scope>NUCLEOTIDE SEQUENCE [LARGE SCALE GENOMIC DNA]</scope>
</reference>
<gene>
    <name evidence="2" type="ORF">Cfor_04023</name>
</gene>
<evidence type="ECO:0000256" key="1">
    <source>
        <dbReference type="SAM" id="MobiDB-lite"/>
    </source>
</evidence>
<evidence type="ECO:0000313" key="3">
    <source>
        <dbReference type="Proteomes" id="UP000502823"/>
    </source>
</evidence>
<evidence type="ECO:0000313" key="2">
    <source>
        <dbReference type="EMBL" id="GFG40928.1"/>
    </source>
</evidence>
<dbReference type="InParanoid" id="A0A6L2QCJ5"/>
<name>A0A6L2QCJ5_COPFO</name>